<proteinExistence type="predicted"/>
<feature type="domain" description="DUF6457" evidence="1">
    <location>
        <begin position="4"/>
        <end position="82"/>
    </location>
</feature>
<dbReference type="RefSeq" id="WP_146853760.1">
    <property type="nucleotide sequence ID" value="NZ_BAAAHR010000001.1"/>
</dbReference>
<name>A0A7W3JIK0_9MICO</name>
<evidence type="ECO:0000313" key="4">
    <source>
        <dbReference type="Proteomes" id="UP000321154"/>
    </source>
</evidence>
<sequence length="85" mass="8428">MTETPAELDAWAARLTDALGLPDGVTVDIGVVLDLARDAAHNVARPAAPLTTFLVGYAAGLAGGSDADVARAVETATALATADPA</sequence>
<evidence type="ECO:0000313" key="2">
    <source>
        <dbReference type="EMBL" id="GEK82763.1"/>
    </source>
</evidence>
<keyword evidence="4" id="KW-1185">Reference proteome</keyword>
<dbReference type="InterPro" id="IPR045598">
    <property type="entry name" value="DUF6457"/>
</dbReference>
<organism evidence="3 5">
    <name type="scientific">Frigoribacterium faeni</name>
    <dbReference type="NCBI Taxonomy" id="145483"/>
    <lineage>
        <taxon>Bacteria</taxon>
        <taxon>Bacillati</taxon>
        <taxon>Actinomycetota</taxon>
        <taxon>Actinomycetes</taxon>
        <taxon>Micrococcales</taxon>
        <taxon>Microbacteriaceae</taxon>
        <taxon>Frigoribacterium</taxon>
    </lineage>
</organism>
<accession>A0A7W3JIK0</accession>
<reference evidence="3 5" key="2">
    <citation type="submission" date="2020-07" db="EMBL/GenBank/DDBJ databases">
        <title>Sequencing the genomes of 1000 actinobacteria strains.</title>
        <authorList>
            <person name="Klenk H.-P."/>
        </authorList>
    </citation>
    <scope>NUCLEOTIDE SEQUENCE [LARGE SCALE GENOMIC DNA]</scope>
    <source>
        <strain evidence="3 5">DSM 10309</strain>
    </source>
</reference>
<gene>
    <name evidence="3" type="ORF">FB463_001768</name>
    <name evidence="2" type="ORF">FFA01_10720</name>
</gene>
<evidence type="ECO:0000259" key="1">
    <source>
        <dbReference type="Pfam" id="PF20058"/>
    </source>
</evidence>
<dbReference type="Proteomes" id="UP000522688">
    <property type="component" value="Unassembled WGS sequence"/>
</dbReference>
<dbReference type="Pfam" id="PF20058">
    <property type="entry name" value="DUF6457"/>
    <property type="match status" value="1"/>
</dbReference>
<dbReference type="EMBL" id="JACGWW010000002">
    <property type="protein sequence ID" value="MBA8813519.1"/>
    <property type="molecule type" value="Genomic_DNA"/>
</dbReference>
<comment type="caution">
    <text evidence="3">The sequence shown here is derived from an EMBL/GenBank/DDBJ whole genome shotgun (WGS) entry which is preliminary data.</text>
</comment>
<dbReference type="Proteomes" id="UP000321154">
    <property type="component" value="Unassembled WGS sequence"/>
</dbReference>
<dbReference type="AlphaFoldDB" id="A0A7W3JIK0"/>
<dbReference type="EMBL" id="BJUV01000008">
    <property type="protein sequence ID" value="GEK82763.1"/>
    <property type="molecule type" value="Genomic_DNA"/>
</dbReference>
<dbReference type="OrthoDB" id="4735656at2"/>
<protein>
    <recommendedName>
        <fullName evidence="1">DUF6457 domain-containing protein</fullName>
    </recommendedName>
</protein>
<reference evidence="2 4" key="1">
    <citation type="submission" date="2019-07" db="EMBL/GenBank/DDBJ databases">
        <title>Whole genome shotgun sequence of Frigoribacterium faeni NBRC 103066.</title>
        <authorList>
            <person name="Hosoyama A."/>
            <person name="Uohara A."/>
            <person name="Ohji S."/>
            <person name="Ichikawa N."/>
        </authorList>
    </citation>
    <scope>NUCLEOTIDE SEQUENCE [LARGE SCALE GENOMIC DNA]</scope>
    <source>
        <strain evidence="2 4">NBRC 103066</strain>
    </source>
</reference>
<evidence type="ECO:0000313" key="5">
    <source>
        <dbReference type="Proteomes" id="UP000522688"/>
    </source>
</evidence>
<evidence type="ECO:0000313" key="3">
    <source>
        <dbReference type="EMBL" id="MBA8813519.1"/>
    </source>
</evidence>